<keyword evidence="4" id="KW-0862">Zinc</keyword>
<dbReference type="Gene3D" id="3.40.50.10310">
    <property type="entry name" value="Creatininase"/>
    <property type="match status" value="1"/>
</dbReference>
<evidence type="ECO:0000256" key="2">
    <source>
        <dbReference type="ARBA" id="ARBA00022723"/>
    </source>
</evidence>
<name>A0A8J7J2H8_9FLAO</name>
<evidence type="ECO:0000313" key="7">
    <source>
        <dbReference type="Proteomes" id="UP000610931"/>
    </source>
</evidence>
<evidence type="ECO:0000256" key="1">
    <source>
        <dbReference type="ARBA" id="ARBA00001947"/>
    </source>
</evidence>
<evidence type="ECO:0000313" key="6">
    <source>
        <dbReference type="EMBL" id="MBJ6367814.1"/>
    </source>
</evidence>
<reference evidence="6" key="1">
    <citation type="submission" date="2020-12" db="EMBL/GenBank/DDBJ databases">
        <title>Snuella sp. nov., isolated from sediment in Incheon.</title>
        <authorList>
            <person name="Kim W."/>
        </authorList>
    </citation>
    <scope>NUCLEOTIDE SEQUENCE</scope>
    <source>
        <strain evidence="6">CAU 1569</strain>
    </source>
</reference>
<dbReference type="GO" id="GO:0046872">
    <property type="term" value="F:metal ion binding"/>
    <property type="evidence" value="ECO:0007669"/>
    <property type="project" value="UniProtKB-KW"/>
</dbReference>
<dbReference type="InterPro" id="IPR003785">
    <property type="entry name" value="Creatininase/forma_Hydrolase"/>
</dbReference>
<keyword evidence="7" id="KW-1185">Reference proteome</keyword>
<dbReference type="RefSeq" id="WP_199114582.1">
    <property type="nucleotide sequence ID" value="NZ_JAELVQ010000006.1"/>
</dbReference>
<organism evidence="6 7">
    <name type="scientific">Snuella sedimenti</name>
    <dbReference type="NCBI Taxonomy" id="2798802"/>
    <lineage>
        <taxon>Bacteria</taxon>
        <taxon>Pseudomonadati</taxon>
        <taxon>Bacteroidota</taxon>
        <taxon>Flavobacteriia</taxon>
        <taxon>Flavobacteriales</taxon>
        <taxon>Flavobacteriaceae</taxon>
        <taxon>Snuella</taxon>
    </lineage>
</organism>
<evidence type="ECO:0000256" key="3">
    <source>
        <dbReference type="ARBA" id="ARBA00022801"/>
    </source>
</evidence>
<gene>
    <name evidence="6" type="ORF">JF259_06920</name>
</gene>
<protein>
    <submittedName>
        <fullName evidence="6">Creatininase family protein</fullName>
    </submittedName>
</protein>
<evidence type="ECO:0000256" key="5">
    <source>
        <dbReference type="ARBA" id="ARBA00024029"/>
    </source>
</evidence>
<comment type="cofactor">
    <cofactor evidence="1">
        <name>Zn(2+)</name>
        <dbReference type="ChEBI" id="CHEBI:29105"/>
    </cofactor>
</comment>
<comment type="similarity">
    <text evidence="5">Belongs to the creatininase superfamily.</text>
</comment>
<dbReference type="Proteomes" id="UP000610931">
    <property type="component" value="Unassembled WGS sequence"/>
</dbReference>
<dbReference type="GO" id="GO:0016811">
    <property type="term" value="F:hydrolase activity, acting on carbon-nitrogen (but not peptide) bonds, in linear amides"/>
    <property type="evidence" value="ECO:0007669"/>
    <property type="project" value="TreeGrafter"/>
</dbReference>
<proteinExistence type="inferred from homology"/>
<dbReference type="PANTHER" id="PTHR35005">
    <property type="entry name" value="3-DEHYDRO-SCYLLO-INOSOSE HYDROLASE"/>
    <property type="match status" value="1"/>
</dbReference>
<keyword evidence="3" id="KW-0378">Hydrolase</keyword>
<evidence type="ECO:0000256" key="4">
    <source>
        <dbReference type="ARBA" id="ARBA00022833"/>
    </source>
</evidence>
<dbReference type="PANTHER" id="PTHR35005:SF1">
    <property type="entry name" value="2-AMINO-5-FORMYLAMINO-6-RIBOSYLAMINOPYRIMIDIN-4(3H)-ONE 5'-MONOPHOSPHATE DEFORMYLASE"/>
    <property type="match status" value="1"/>
</dbReference>
<dbReference type="GO" id="GO:0009231">
    <property type="term" value="P:riboflavin biosynthetic process"/>
    <property type="evidence" value="ECO:0007669"/>
    <property type="project" value="TreeGrafter"/>
</dbReference>
<dbReference type="AlphaFoldDB" id="A0A8J7J2H8"/>
<sequence length="257" mass="29049">MIKKPRPYVLAESNWKHVKDERYTIAILPWGATEAHNYHLPYATDNILAESVAIEASKKAWEQNAKVIVLPTIPFGVNTGQLDVSLCINMNPSTQYAILKDIVFVLNKQDINKLVIVNAHGGNHFKQIIRELSITYPNVFICALDWWKVTNANSYFEEPGDHAGELETAVIMHLTPELVLPLKFAGNGIAKKFKITGLKEGWVTAQRQWTLVTKDTGVGNPQKATKEKGKKFFDITTNKIADFLKELHETDLDDMYE</sequence>
<dbReference type="Pfam" id="PF02633">
    <property type="entry name" value="Creatininase"/>
    <property type="match status" value="1"/>
</dbReference>
<accession>A0A8J7J2H8</accession>
<comment type="caution">
    <text evidence="6">The sequence shown here is derived from an EMBL/GenBank/DDBJ whole genome shotgun (WGS) entry which is preliminary data.</text>
</comment>
<keyword evidence="2" id="KW-0479">Metal-binding</keyword>
<dbReference type="EMBL" id="JAELVQ010000006">
    <property type="protein sequence ID" value="MBJ6367814.1"/>
    <property type="molecule type" value="Genomic_DNA"/>
</dbReference>
<dbReference type="InterPro" id="IPR024087">
    <property type="entry name" value="Creatininase-like_sf"/>
</dbReference>
<dbReference type="SUPFAM" id="SSF102215">
    <property type="entry name" value="Creatininase"/>
    <property type="match status" value="1"/>
</dbReference>